<sequence>MDVHVLGWIGLSAMIIAMIVFDIFAHIRTPHEPTLKEAAIWSGIYVGIGLSFALIVWAIWGGTYGTEYLAGFLTEKSLSLDNLFVFIIIITGFRVPRRDQQMVLLWGIVIAILARLVFILMGAVIINRFAAVFYLFGAFLAYTAISQAREGVGSLEDEQAEEYEENTVTRWARKIFPVTEGFIGDKFIHRHSGKTYVTPMALCVVAIGSADIMFAMDSIPAIFGLTHEAFLVFAANAFSLLGLRQLYFLIDGLLERLVFLHYGLALILGFIAVKLIVHALHEAPILGAERWAQAIPEPSISFSMAYIVVVLVITTVSSLWYSKKVKAS</sequence>
<feature type="transmembrane region" description="Helical" evidence="6">
    <location>
        <begin position="39"/>
        <end position="60"/>
    </location>
</feature>
<feature type="transmembrane region" description="Helical" evidence="6">
    <location>
        <begin position="257"/>
        <end position="280"/>
    </location>
</feature>
<evidence type="ECO:0000313" key="8">
    <source>
        <dbReference type="Proteomes" id="UP000235122"/>
    </source>
</evidence>
<feature type="transmembrane region" description="Helical" evidence="6">
    <location>
        <begin position="6"/>
        <end position="27"/>
    </location>
</feature>
<feature type="transmembrane region" description="Helical" evidence="6">
    <location>
        <begin position="229"/>
        <end position="250"/>
    </location>
</feature>
<dbReference type="Proteomes" id="UP000235122">
    <property type="component" value="Unassembled WGS sequence"/>
</dbReference>
<dbReference type="InterPro" id="IPR022369">
    <property type="entry name" value="Integral_membrane_TerC_rswitch"/>
</dbReference>
<feature type="transmembrane region" description="Helical" evidence="6">
    <location>
        <begin position="80"/>
        <end position="96"/>
    </location>
</feature>
<keyword evidence="8" id="KW-1185">Reference proteome</keyword>
<dbReference type="PANTHER" id="PTHR30238">
    <property type="entry name" value="MEMBRANE BOUND PREDICTED REDOX MODULATOR"/>
    <property type="match status" value="1"/>
</dbReference>
<organism evidence="7 8">
    <name type="scientific">Winkia neuii</name>
    <dbReference type="NCBI Taxonomy" id="33007"/>
    <lineage>
        <taxon>Bacteria</taxon>
        <taxon>Bacillati</taxon>
        <taxon>Actinomycetota</taxon>
        <taxon>Actinomycetes</taxon>
        <taxon>Actinomycetales</taxon>
        <taxon>Actinomycetaceae</taxon>
        <taxon>Winkia</taxon>
    </lineage>
</organism>
<protein>
    <submittedName>
        <fullName evidence="7">Tellurium resistance protein TerC</fullName>
    </submittedName>
</protein>
<proteinExistence type="inferred from homology"/>
<keyword evidence="4 6" id="KW-1133">Transmembrane helix</keyword>
<comment type="similarity">
    <text evidence="2">Belongs to the TerC family.</text>
</comment>
<dbReference type="AlphaFoldDB" id="A0A2I1IKM4"/>
<evidence type="ECO:0000256" key="6">
    <source>
        <dbReference type="SAM" id="Phobius"/>
    </source>
</evidence>
<comment type="caution">
    <text evidence="7">The sequence shown here is derived from an EMBL/GenBank/DDBJ whole genome shotgun (WGS) entry which is preliminary data.</text>
</comment>
<dbReference type="GO" id="GO:0016020">
    <property type="term" value="C:membrane"/>
    <property type="evidence" value="ECO:0007669"/>
    <property type="project" value="UniProtKB-SubCell"/>
</dbReference>
<dbReference type="GeneID" id="35867093"/>
<dbReference type="PANTHER" id="PTHR30238:SF0">
    <property type="entry name" value="THYLAKOID MEMBRANE PROTEIN TERC, CHLOROPLASTIC"/>
    <property type="match status" value="1"/>
</dbReference>
<evidence type="ECO:0000256" key="4">
    <source>
        <dbReference type="ARBA" id="ARBA00022989"/>
    </source>
</evidence>
<feature type="transmembrane region" description="Helical" evidence="6">
    <location>
        <begin position="103"/>
        <end position="123"/>
    </location>
</feature>
<comment type="subcellular location">
    <subcellularLocation>
        <location evidence="1">Membrane</location>
        <topology evidence="1">Multi-pass membrane protein</topology>
    </subcellularLocation>
</comment>
<keyword evidence="3 6" id="KW-0812">Transmembrane</keyword>
<feature type="transmembrane region" description="Helical" evidence="6">
    <location>
        <begin position="196"/>
        <end position="223"/>
    </location>
</feature>
<name>A0A2I1IKM4_9ACTO</name>
<feature type="transmembrane region" description="Helical" evidence="6">
    <location>
        <begin position="300"/>
        <end position="321"/>
    </location>
</feature>
<keyword evidence="5 6" id="KW-0472">Membrane</keyword>
<dbReference type="InterPro" id="IPR005496">
    <property type="entry name" value="Integral_membrane_TerC"/>
</dbReference>
<accession>A0A2I1IKM4</accession>
<feature type="transmembrane region" description="Helical" evidence="6">
    <location>
        <begin position="129"/>
        <end position="145"/>
    </location>
</feature>
<evidence type="ECO:0000256" key="1">
    <source>
        <dbReference type="ARBA" id="ARBA00004141"/>
    </source>
</evidence>
<evidence type="ECO:0000256" key="5">
    <source>
        <dbReference type="ARBA" id="ARBA00023136"/>
    </source>
</evidence>
<evidence type="ECO:0000313" key="7">
    <source>
        <dbReference type="EMBL" id="PKY71674.1"/>
    </source>
</evidence>
<reference evidence="7 8" key="1">
    <citation type="submission" date="2017-12" db="EMBL/GenBank/DDBJ databases">
        <title>Phylogenetic diversity of female urinary microbiome.</title>
        <authorList>
            <person name="Thomas-White K."/>
            <person name="Wolfe A.J."/>
        </authorList>
    </citation>
    <scope>NUCLEOTIDE SEQUENCE [LARGE SCALE GENOMIC DNA]</scope>
    <source>
        <strain evidence="7 8">UMB0402</strain>
    </source>
</reference>
<dbReference type="NCBIfam" id="TIGR03718">
    <property type="entry name" value="R_switched_Alx"/>
    <property type="match status" value="1"/>
</dbReference>
<evidence type="ECO:0000256" key="2">
    <source>
        <dbReference type="ARBA" id="ARBA00007511"/>
    </source>
</evidence>
<evidence type="ECO:0000256" key="3">
    <source>
        <dbReference type="ARBA" id="ARBA00022692"/>
    </source>
</evidence>
<gene>
    <name evidence="7" type="ORF">CYJ19_10695</name>
</gene>
<dbReference type="Pfam" id="PF03741">
    <property type="entry name" value="TerC"/>
    <property type="match status" value="1"/>
</dbReference>
<dbReference type="EMBL" id="PKKO01000006">
    <property type="protein sequence ID" value="PKY71674.1"/>
    <property type="molecule type" value="Genomic_DNA"/>
</dbReference>
<dbReference type="STRING" id="33007.HMPREF3198_01968"/>
<dbReference type="RefSeq" id="WP_024331451.1">
    <property type="nucleotide sequence ID" value="NZ_JASOXK010000004.1"/>
</dbReference>